<name>A0AAD6MWY5_9EURO</name>
<reference evidence="2" key="2">
    <citation type="submission" date="2023-01" db="EMBL/GenBank/DDBJ databases">
        <authorList>
            <person name="Petersen C."/>
        </authorList>
    </citation>
    <scope>NUCLEOTIDE SEQUENCE</scope>
    <source>
        <strain evidence="2">IBT 17514</strain>
    </source>
</reference>
<organism evidence="2 3">
    <name type="scientific">Penicillium malachiteum</name>
    <dbReference type="NCBI Taxonomy" id="1324776"/>
    <lineage>
        <taxon>Eukaryota</taxon>
        <taxon>Fungi</taxon>
        <taxon>Dikarya</taxon>
        <taxon>Ascomycota</taxon>
        <taxon>Pezizomycotina</taxon>
        <taxon>Eurotiomycetes</taxon>
        <taxon>Eurotiomycetidae</taxon>
        <taxon>Eurotiales</taxon>
        <taxon>Aspergillaceae</taxon>
        <taxon>Penicillium</taxon>
    </lineage>
</organism>
<proteinExistence type="predicted"/>
<dbReference type="EMBL" id="JAQJAN010000006">
    <property type="protein sequence ID" value="KAJ5727767.1"/>
    <property type="molecule type" value="Genomic_DNA"/>
</dbReference>
<dbReference type="AlphaFoldDB" id="A0AAD6MWY5"/>
<dbReference type="PANTHER" id="PTHR10039">
    <property type="entry name" value="AMELOGENIN"/>
    <property type="match status" value="1"/>
</dbReference>
<evidence type="ECO:0000313" key="2">
    <source>
        <dbReference type="EMBL" id="KAJ5727767.1"/>
    </source>
</evidence>
<dbReference type="InterPro" id="IPR054471">
    <property type="entry name" value="GPIID_WHD"/>
</dbReference>
<feature type="domain" description="GPI inositol-deacylase winged helix" evidence="1">
    <location>
        <begin position="55"/>
        <end position="123"/>
    </location>
</feature>
<protein>
    <recommendedName>
        <fullName evidence="1">GPI inositol-deacylase winged helix domain-containing protein</fullName>
    </recommendedName>
</protein>
<sequence length="265" mass="30776">MNIPVLIIYRRFRWADLQIKRLEECHKRDDIEKALGSVLESLEESYQHVLLNIDSKDQPQALKILTWLSFSLAPLTLQAIQTIAELEISDSVIEVCTTSLVTINAEYIIRLAHFSVKEFLISAYARKEVSFFYLSAQPAHGIILEILLREIHDYCNVRLNEFNSENEPLLDYAARFWDGHMKEFCESTPPGDLQETIDHIFLHQQCYSNWIRLRADSLGFERWYHDSSHFHTPLGMASNLGLERTAKILLEEGQDPDYPTITEAY</sequence>
<dbReference type="Pfam" id="PF22939">
    <property type="entry name" value="WHD_GPIID"/>
    <property type="match status" value="1"/>
</dbReference>
<reference evidence="2" key="1">
    <citation type="journal article" date="2023" name="IMA Fungus">
        <title>Comparative genomic study of the Penicillium genus elucidates a diverse pangenome and 15 lateral gene transfer events.</title>
        <authorList>
            <person name="Petersen C."/>
            <person name="Sorensen T."/>
            <person name="Nielsen M.R."/>
            <person name="Sondergaard T.E."/>
            <person name="Sorensen J.L."/>
            <person name="Fitzpatrick D.A."/>
            <person name="Frisvad J.C."/>
            <person name="Nielsen K.L."/>
        </authorList>
    </citation>
    <scope>NUCLEOTIDE SEQUENCE</scope>
    <source>
        <strain evidence="2">IBT 17514</strain>
    </source>
</reference>
<keyword evidence="3" id="KW-1185">Reference proteome</keyword>
<dbReference type="PANTHER" id="PTHR10039:SF16">
    <property type="entry name" value="GPI INOSITOL-DEACYLASE"/>
    <property type="match status" value="1"/>
</dbReference>
<evidence type="ECO:0000259" key="1">
    <source>
        <dbReference type="Pfam" id="PF22939"/>
    </source>
</evidence>
<comment type="caution">
    <text evidence="2">The sequence shown here is derived from an EMBL/GenBank/DDBJ whole genome shotgun (WGS) entry which is preliminary data.</text>
</comment>
<gene>
    <name evidence="2" type="ORF">N7493_005587</name>
</gene>
<evidence type="ECO:0000313" key="3">
    <source>
        <dbReference type="Proteomes" id="UP001215712"/>
    </source>
</evidence>
<accession>A0AAD6MWY5</accession>
<dbReference type="Proteomes" id="UP001215712">
    <property type="component" value="Unassembled WGS sequence"/>
</dbReference>